<sequence>MSSKIGKVPAVIAATVTAIGLLAPSAPATASSGHSSSGHSVKVTVMASSDIHGNAVNWDYFKNAEYDDSAHNDVGLAKVSTLVKQIRADRGADHTLLFDSGDTIQGTPLDYYYAKVEPVTETGRTHPMAKAMNAIGYDAVTLGNHEFNYGLPLLAKWIDQMKAPVLGANAVSARTGLPAYQPFIIKTMKVKGEKPIKVGVLGLTNPGIAIWDKGNVEGKLKFLDLVATAKKWVPVIRGLGADVVLVTAHAGDNGMSSYGSDLPVENASAMVAEQVPGIDAVLFGHAHNDVPQRFVTNKATGQQVLLTEPGRWGQRLSVVDFTLTKQRGKWAVSGKSSTTLNTNTVPEDPKIVALMKDQHDKTVAYVNQVIAQSKEQLSAAESPYKDTPILDYIQKVQTDLVGKAVAGTPDASLPVLSIAAPFSRSAVFPAGPVSVRDMAGLYVYDNTLLGIKLTGAQVKDYLEYSARYFNQVAPGAPIDLSTLTNAGGTPDYNYDQLSGVTYDIDISKPVGERIVGLSYQGQPVAADQQFVVAINNYRQSGGGGFPGVTTAPVVYNAQVEIRQALIEYATASGTIDPATFAEPNWKLVREGVPVF</sequence>
<dbReference type="InterPro" id="IPR041827">
    <property type="entry name" value="CpdB_N"/>
</dbReference>
<proteinExistence type="inferred from homology"/>
<gene>
    <name evidence="14" type="ORF">Pka01_44570</name>
</gene>
<evidence type="ECO:0000256" key="3">
    <source>
        <dbReference type="ARBA" id="ARBA00001968"/>
    </source>
</evidence>
<dbReference type="AlphaFoldDB" id="A0A8J3PUL1"/>
<dbReference type="GO" id="GO:0009166">
    <property type="term" value="P:nucleotide catabolic process"/>
    <property type="evidence" value="ECO:0007669"/>
    <property type="project" value="InterPro"/>
</dbReference>
<keyword evidence="10" id="KW-0511">Multifunctional enzyme</keyword>
<evidence type="ECO:0000256" key="7">
    <source>
        <dbReference type="ARBA" id="ARBA00022729"/>
    </source>
</evidence>
<dbReference type="InterPro" id="IPR004843">
    <property type="entry name" value="Calcineurin-like_PHP"/>
</dbReference>
<dbReference type="Pfam" id="PF02872">
    <property type="entry name" value="5_nucleotid_C"/>
    <property type="match status" value="1"/>
</dbReference>
<keyword evidence="7 11" id="KW-0732">Signal</keyword>
<evidence type="ECO:0000259" key="13">
    <source>
        <dbReference type="Pfam" id="PF02872"/>
    </source>
</evidence>
<organism evidence="14 15">
    <name type="scientific">Planotetraspora kaengkrachanensis</name>
    <dbReference type="NCBI Taxonomy" id="575193"/>
    <lineage>
        <taxon>Bacteria</taxon>
        <taxon>Bacillati</taxon>
        <taxon>Actinomycetota</taxon>
        <taxon>Actinomycetes</taxon>
        <taxon>Streptosporangiales</taxon>
        <taxon>Streptosporangiaceae</taxon>
        <taxon>Planotetraspora</taxon>
    </lineage>
</organism>
<keyword evidence="8 11" id="KW-0547">Nucleotide-binding</keyword>
<protein>
    <submittedName>
        <fullName evidence="14">Multifunctional 2',3'-cyclic-nucleotide 2'-phosphodiesterase/5'-nucleotidase/3'-nucleotidase</fullName>
    </submittedName>
</protein>
<dbReference type="Gene3D" id="3.90.780.10">
    <property type="entry name" value="5'-Nucleotidase, C-terminal domain"/>
    <property type="match status" value="1"/>
</dbReference>
<dbReference type="SUPFAM" id="SSF56300">
    <property type="entry name" value="Metallo-dependent phosphatases"/>
    <property type="match status" value="1"/>
</dbReference>
<dbReference type="GO" id="GO:0000166">
    <property type="term" value="F:nucleotide binding"/>
    <property type="evidence" value="ECO:0007669"/>
    <property type="project" value="UniProtKB-KW"/>
</dbReference>
<dbReference type="GO" id="GO:0008663">
    <property type="term" value="F:2',3'-cyclic-nucleotide 2'-phosphodiesterase activity"/>
    <property type="evidence" value="ECO:0007669"/>
    <property type="project" value="UniProtKB-EC"/>
</dbReference>
<comment type="cofactor">
    <cofactor evidence="3">
        <name>a divalent metal cation</name>
        <dbReference type="ChEBI" id="CHEBI:60240"/>
    </cofactor>
</comment>
<comment type="catalytic activity">
    <reaction evidence="2">
        <text>a nucleoside 2',3'-cyclic phosphate + H2O = a nucleoside 3'-phosphate + H(+)</text>
        <dbReference type="Rhea" id="RHEA:19621"/>
        <dbReference type="ChEBI" id="CHEBI:15377"/>
        <dbReference type="ChEBI" id="CHEBI:15378"/>
        <dbReference type="ChEBI" id="CHEBI:66949"/>
        <dbReference type="ChEBI" id="CHEBI:66954"/>
        <dbReference type="EC" id="3.1.4.16"/>
    </reaction>
</comment>
<accession>A0A8J3PUL1</accession>
<evidence type="ECO:0000256" key="4">
    <source>
        <dbReference type="ARBA" id="ARBA00004196"/>
    </source>
</evidence>
<feature type="domain" description="5'-Nucleotidase C-terminal" evidence="13">
    <location>
        <begin position="369"/>
        <end position="548"/>
    </location>
</feature>
<comment type="subcellular location">
    <subcellularLocation>
        <location evidence="4">Cell envelope</location>
    </subcellularLocation>
</comment>
<dbReference type="Proteomes" id="UP000630097">
    <property type="component" value="Unassembled WGS sequence"/>
</dbReference>
<dbReference type="PANTHER" id="PTHR11575:SF6">
    <property type="entry name" value="2',3'-CYCLIC-NUCLEOTIDE 2'-PHOSPHODIESTERASE_3'-NUCLEOTIDASE"/>
    <property type="match status" value="1"/>
</dbReference>
<dbReference type="InterPro" id="IPR029052">
    <property type="entry name" value="Metallo-depent_PP-like"/>
</dbReference>
<name>A0A8J3PUL1_9ACTN</name>
<dbReference type="InterPro" id="IPR006179">
    <property type="entry name" value="5_nucleotidase/apyrase"/>
</dbReference>
<dbReference type="GO" id="GO:0046872">
    <property type="term" value="F:metal ion binding"/>
    <property type="evidence" value="ECO:0007669"/>
    <property type="project" value="UniProtKB-KW"/>
</dbReference>
<evidence type="ECO:0000256" key="10">
    <source>
        <dbReference type="ARBA" id="ARBA00023268"/>
    </source>
</evidence>
<evidence type="ECO:0000313" key="14">
    <source>
        <dbReference type="EMBL" id="GIG81330.1"/>
    </source>
</evidence>
<evidence type="ECO:0000259" key="12">
    <source>
        <dbReference type="Pfam" id="PF00149"/>
    </source>
</evidence>
<comment type="caution">
    <text evidence="14">The sequence shown here is derived from an EMBL/GenBank/DDBJ whole genome shotgun (WGS) entry which is preliminary data.</text>
</comment>
<comment type="similarity">
    <text evidence="5 11">Belongs to the 5'-nucleotidase family.</text>
</comment>
<dbReference type="GO" id="GO:0008254">
    <property type="term" value="F:3'-nucleotidase activity"/>
    <property type="evidence" value="ECO:0007669"/>
    <property type="project" value="UniProtKB-EC"/>
</dbReference>
<keyword evidence="6" id="KW-0479">Metal-binding</keyword>
<reference evidence="14 15" key="1">
    <citation type="submission" date="2021-01" db="EMBL/GenBank/DDBJ databases">
        <title>Whole genome shotgun sequence of Planotetraspora kaengkrachanensis NBRC 104272.</title>
        <authorList>
            <person name="Komaki H."/>
            <person name="Tamura T."/>
        </authorList>
    </citation>
    <scope>NUCLEOTIDE SEQUENCE [LARGE SCALE GENOMIC DNA]</scope>
    <source>
        <strain evidence="14 15">NBRC 104272</strain>
    </source>
</reference>
<dbReference type="EMBL" id="BONV01000019">
    <property type="protein sequence ID" value="GIG81330.1"/>
    <property type="molecule type" value="Genomic_DNA"/>
</dbReference>
<keyword evidence="15" id="KW-1185">Reference proteome</keyword>
<dbReference type="Pfam" id="PF00149">
    <property type="entry name" value="Metallophos"/>
    <property type="match status" value="1"/>
</dbReference>
<evidence type="ECO:0000313" key="15">
    <source>
        <dbReference type="Proteomes" id="UP000630097"/>
    </source>
</evidence>
<comment type="catalytic activity">
    <reaction evidence="1">
        <text>a ribonucleoside 3'-phosphate + H2O = a ribonucleoside + phosphate</text>
        <dbReference type="Rhea" id="RHEA:10144"/>
        <dbReference type="ChEBI" id="CHEBI:13197"/>
        <dbReference type="ChEBI" id="CHEBI:15377"/>
        <dbReference type="ChEBI" id="CHEBI:18254"/>
        <dbReference type="ChEBI" id="CHEBI:43474"/>
        <dbReference type="EC" id="3.1.3.6"/>
    </reaction>
</comment>
<feature type="domain" description="Calcineurin-like phosphoesterase" evidence="12">
    <location>
        <begin position="44"/>
        <end position="288"/>
    </location>
</feature>
<feature type="signal peptide" evidence="11">
    <location>
        <begin position="1"/>
        <end position="30"/>
    </location>
</feature>
<feature type="chain" id="PRO_5035341689" evidence="11">
    <location>
        <begin position="31"/>
        <end position="595"/>
    </location>
</feature>
<dbReference type="RefSeq" id="WP_203884699.1">
    <property type="nucleotide sequence ID" value="NZ_BAABHH010000018.1"/>
</dbReference>
<dbReference type="InterPro" id="IPR008334">
    <property type="entry name" value="5'-Nucleotdase_C"/>
</dbReference>
<evidence type="ECO:0000256" key="1">
    <source>
        <dbReference type="ARBA" id="ARBA00000527"/>
    </source>
</evidence>
<evidence type="ECO:0000256" key="5">
    <source>
        <dbReference type="ARBA" id="ARBA00006654"/>
    </source>
</evidence>
<dbReference type="InterPro" id="IPR006146">
    <property type="entry name" value="5'-Nucleotdase_CS"/>
</dbReference>
<dbReference type="PROSITE" id="PS00786">
    <property type="entry name" value="5_NUCLEOTIDASE_2"/>
    <property type="match status" value="1"/>
</dbReference>
<dbReference type="SUPFAM" id="SSF55816">
    <property type="entry name" value="5'-nucleotidase (syn. UDP-sugar hydrolase), C-terminal domain"/>
    <property type="match status" value="1"/>
</dbReference>
<dbReference type="InterPro" id="IPR036907">
    <property type="entry name" value="5'-Nucleotdase_C_sf"/>
</dbReference>
<evidence type="ECO:0000256" key="9">
    <source>
        <dbReference type="ARBA" id="ARBA00022801"/>
    </source>
</evidence>
<evidence type="ECO:0000256" key="2">
    <source>
        <dbReference type="ARBA" id="ARBA00001730"/>
    </source>
</evidence>
<dbReference type="CDD" id="cd07410">
    <property type="entry name" value="MPP_CpdB_N"/>
    <property type="match status" value="1"/>
</dbReference>
<evidence type="ECO:0000256" key="8">
    <source>
        <dbReference type="ARBA" id="ARBA00022741"/>
    </source>
</evidence>
<evidence type="ECO:0000256" key="6">
    <source>
        <dbReference type="ARBA" id="ARBA00022723"/>
    </source>
</evidence>
<evidence type="ECO:0000256" key="11">
    <source>
        <dbReference type="RuleBase" id="RU362119"/>
    </source>
</evidence>
<keyword evidence="9 11" id="KW-0378">Hydrolase</keyword>
<dbReference type="Gene3D" id="3.60.21.10">
    <property type="match status" value="1"/>
</dbReference>
<dbReference type="GO" id="GO:0030288">
    <property type="term" value="C:outer membrane-bounded periplasmic space"/>
    <property type="evidence" value="ECO:0007669"/>
    <property type="project" value="TreeGrafter"/>
</dbReference>
<dbReference type="PANTHER" id="PTHR11575">
    <property type="entry name" value="5'-NUCLEOTIDASE-RELATED"/>
    <property type="match status" value="1"/>
</dbReference>
<dbReference type="PRINTS" id="PR01607">
    <property type="entry name" value="APYRASEFAMLY"/>
</dbReference>